<organism evidence="5 6">
    <name type="scientific">Escallonia rubra</name>
    <dbReference type="NCBI Taxonomy" id="112253"/>
    <lineage>
        <taxon>Eukaryota</taxon>
        <taxon>Viridiplantae</taxon>
        <taxon>Streptophyta</taxon>
        <taxon>Embryophyta</taxon>
        <taxon>Tracheophyta</taxon>
        <taxon>Spermatophyta</taxon>
        <taxon>Magnoliopsida</taxon>
        <taxon>eudicotyledons</taxon>
        <taxon>Gunneridae</taxon>
        <taxon>Pentapetalae</taxon>
        <taxon>asterids</taxon>
        <taxon>campanulids</taxon>
        <taxon>Escalloniales</taxon>
        <taxon>Escalloniaceae</taxon>
        <taxon>Escallonia</taxon>
    </lineage>
</organism>
<feature type="compositionally biased region" description="Low complexity" evidence="4">
    <location>
        <begin position="149"/>
        <end position="160"/>
    </location>
</feature>
<dbReference type="InterPro" id="IPR011989">
    <property type="entry name" value="ARM-like"/>
</dbReference>
<protein>
    <submittedName>
        <fullName evidence="5">Uncharacterized protein</fullName>
    </submittedName>
</protein>
<dbReference type="PANTHER" id="PTHR23315:SF129">
    <property type="entry name" value="ARM REPEAT SUPERFAMILY PROTEIN"/>
    <property type="match status" value="1"/>
</dbReference>
<keyword evidence="1" id="KW-0677">Repeat</keyword>
<dbReference type="Gene3D" id="1.25.10.10">
    <property type="entry name" value="Leucine-rich Repeat Variant"/>
    <property type="match status" value="1"/>
</dbReference>
<dbReference type="PANTHER" id="PTHR23315">
    <property type="entry name" value="U BOX DOMAIN-CONTAINING"/>
    <property type="match status" value="1"/>
</dbReference>
<comment type="caution">
    <text evidence="5">The sequence shown here is derived from an EMBL/GenBank/DDBJ whole genome shotgun (WGS) entry which is preliminary data.</text>
</comment>
<evidence type="ECO:0000256" key="3">
    <source>
        <dbReference type="PROSITE-ProRule" id="PRU00259"/>
    </source>
</evidence>
<keyword evidence="6" id="KW-1185">Reference proteome</keyword>
<accession>A0AA88UAE8</accession>
<dbReference type="SUPFAM" id="SSF48371">
    <property type="entry name" value="ARM repeat"/>
    <property type="match status" value="1"/>
</dbReference>
<feature type="repeat" description="ARM" evidence="3">
    <location>
        <begin position="233"/>
        <end position="275"/>
    </location>
</feature>
<dbReference type="PROSITE" id="PS50176">
    <property type="entry name" value="ARM_REPEAT"/>
    <property type="match status" value="1"/>
</dbReference>
<feature type="region of interest" description="Disordered" evidence="4">
    <location>
        <begin position="149"/>
        <end position="169"/>
    </location>
</feature>
<keyword evidence="2" id="KW-0833">Ubl conjugation pathway</keyword>
<dbReference type="AlphaFoldDB" id="A0AA88UAE8"/>
<gene>
    <name evidence="5" type="ORF">RJ640_015576</name>
</gene>
<dbReference type="InterPro" id="IPR016024">
    <property type="entry name" value="ARM-type_fold"/>
</dbReference>
<sequence>MISFKHREIEGGKEKRGTSDEQLGAKVARYEPSSPWACRPETSAAPSLHLPRRAHPLPAIYDSGSDRSCSFTASLPPEASSAYVTENLSDFVVDIRLDKLASKTSKSAKSSSTEADFLDLSQAFSDFSAYSFDISGELQRLASVSNVLENVNDPNPSSSPRPEPEPCSGFLQRDNFSTEIIESISPEDLLPTVKICIDGLQSPSVAIKRSAAVKLRLLAKNRSDNRALIGESGAIPALTPLLRCSDSLTQEHAVTALLNLSLHEVNKPLIANAGAIKSLIYVLKTGTETLNKTLLVHC</sequence>
<feature type="compositionally biased region" description="Basic and acidic residues" evidence="4">
    <location>
        <begin position="1"/>
        <end position="19"/>
    </location>
</feature>
<evidence type="ECO:0000256" key="1">
    <source>
        <dbReference type="ARBA" id="ARBA00022737"/>
    </source>
</evidence>
<dbReference type="EMBL" id="JAVXUO010002077">
    <property type="protein sequence ID" value="KAK2976453.1"/>
    <property type="molecule type" value="Genomic_DNA"/>
</dbReference>
<feature type="region of interest" description="Disordered" evidence="4">
    <location>
        <begin position="1"/>
        <end position="25"/>
    </location>
</feature>
<dbReference type="SMART" id="SM00185">
    <property type="entry name" value="ARM"/>
    <property type="match status" value="1"/>
</dbReference>
<dbReference type="Pfam" id="PF00514">
    <property type="entry name" value="Arm"/>
    <property type="match status" value="1"/>
</dbReference>
<name>A0AA88UAE8_9ASTE</name>
<reference evidence="5" key="1">
    <citation type="submission" date="2022-12" db="EMBL/GenBank/DDBJ databases">
        <title>Draft genome assemblies for two species of Escallonia (Escalloniales).</title>
        <authorList>
            <person name="Chanderbali A."/>
            <person name="Dervinis C."/>
            <person name="Anghel I."/>
            <person name="Soltis D."/>
            <person name="Soltis P."/>
            <person name="Zapata F."/>
        </authorList>
    </citation>
    <scope>NUCLEOTIDE SEQUENCE</scope>
    <source>
        <strain evidence="5">UCBG92.1500</strain>
        <tissue evidence="5">Leaf</tissue>
    </source>
</reference>
<dbReference type="InterPro" id="IPR000225">
    <property type="entry name" value="Armadillo"/>
</dbReference>
<evidence type="ECO:0000256" key="4">
    <source>
        <dbReference type="SAM" id="MobiDB-lite"/>
    </source>
</evidence>
<evidence type="ECO:0000313" key="5">
    <source>
        <dbReference type="EMBL" id="KAK2976453.1"/>
    </source>
</evidence>
<evidence type="ECO:0000313" key="6">
    <source>
        <dbReference type="Proteomes" id="UP001187471"/>
    </source>
</evidence>
<proteinExistence type="predicted"/>
<evidence type="ECO:0000256" key="2">
    <source>
        <dbReference type="ARBA" id="ARBA00022786"/>
    </source>
</evidence>
<dbReference type="Proteomes" id="UP001187471">
    <property type="component" value="Unassembled WGS sequence"/>
</dbReference>